<dbReference type="InterPro" id="IPR014710">
    <property type="entry name" value="RmlC-like_jellyroll"/>
</dbReference>
<dbReference type="SUPFAM" id="SSF51206">
    <property type="entry name" value="cAMP-binding domain-like"/>
    <property type="match status" value="2"/>
</dbReference>
<dbReference type="GO" id="GO:0005829">
    <property type="term" value="C:cytosol"/>
    <property type="evidence" value="ECO:0007669"/>
    <property type="project" value="TreeGrafter"/>
</dbReference>
<dbReference type="InterPro" id="IPR018490">
    <property type="entry name" value="cNMP-bd_dom_sf"/>
</dbReference>
<feature type="coiled-coil region" evidence="1">
    <location>
        <begin position="216"/>
        <end position="243"/>
    </location>
</feature>
<feature type="compositionally biased region" description="Low complexity" evidence="2">
    <location>
        <begin position="920"/>
        <end position="930"/>
    </location>
</feature>
<name>A0A0V0R0C5_PSEPJ</name>
<feature type="compositionally biased region" description="Basic and acidic residues" evidence="2">
    <location>
        <begin position="682"/>
        <end position="691"/>
    </location>
</feature>
<dbReference type="AlphaFoldDB" id="A0A0V0R0C5"/>
<dbReference type="PROSITE" id="PS50042">
    <property type="entry name" value="CNMP_BINDING_3"/>
    <property type="match status" value="2"/>
</dbReference>
<evidence type="ECO:0000259" key="3">
    <source>
        <dbReference type="PROSITE" id="PS50042"/>
    </source>
</evidence>
<protein>
    <submittedName>
        <fullName evidence="4">Cyclic nucleotide-binding protein</fullName>
    </submittedName>
</protein>
<dbReference type="GO" id="GO:0034236">
    <property type="term" value="F:protein kinase A catalytic subunit binding"/>
    <property type="evidence" value="ECO:0007669"/>
    <property type="project" value="TreeGrafter"/>
</dbReference>
<dbReference type="GO" id="GO:0005952">
    <property type="term" value="C:cAMP-dependent protein kinase complex"/>
    <property type="evidence" value="ECO:0007669"/>
    <property type="project" value="InterPro"/>
</dbReference>
<dbReference type="Gene3D" id="2.60.120.10">
    <property type="entry name" value="Jelly Rolls"/>
    <property type="match status" value="2"/>
</dbReference>
<feature type="region of interest" description="Disordered" evidence="2">
    <location>
        <begin position="667"/>
        <end position="691"/>
    </location>
</feature>
<keyword evidence="1" id="KW-0175">Coiled coil</keyword>
<evidence type="ECO:0000313" key="5">
    <source>
        <dbReference type="Proteomes" id="UP000054937"/>
    </source>
</evidence>
<evidence type="ECO:0000256" key="1">
    <source>
        <dbReference type="SAM" id="Coils"/>
    </source>
</evidence>
<comment type="caution">
    <text evidence="4">The sequence shown here is derived from an EMBL/GenBank/DDBJ whole genome shotgun (WGS) entry which is preliminary data.</text>
</comment>
<reference evidence="4 5" key="1">
    <citation type="journal article" date="2015" name="Sci. Rep.">
        <title>Genome of the facultative scuticociliatosis pathogen Pseudocohnilembus persalinus provides insight into its virulence through horizontal gene transfer.</title>
        <authorList>
            <person name="Xiong J."/>
            <person name="Wang G."/>
            <person name="Cheng J."/>
            <person name="Tian M."/>
            <person name="Pan X."/>
            <person name="Warren A."/>
            <person name="Jiang C."/>
            <person name="Yuan D."/>
            <person name="Miao W."/>
        </authorList>
    </citation>
    <scope>NUCLEOTIDE SEQUENCE [LARGE SCALE GENOMIC DNA]</scope>
    <source>
        <strain evidence="4">36N120E</strain>
    </source>
</reference>
<keyword evidence="5" id="KW-1185">Reference proteome</keyword>
<dbReference type="PANTHER" id="PTHR11635:SF152">
    <property type="entry name" value="CAMP-DEPENDENT PROTEIN KINASE TYPE I REGULATORY SUBUNIT-RELATED"/>
    <property type="match status" value="1"/>
</dbReference>
<dbReference type="EMBL" id="LDAU01000080">
    <property type="protein sequence ID" value="KRX07760.1"/>
    <property type="molecule type" value="Genomic_DNA"/>
</dbReference>
<dbReference type="Proteomes" id="UP000054937">
    <property type="component" value="Unassembled WGS sequence"/>
</dbReference>
<feature type="region of interest" description="Disordered" evidence="2">
    <location>
        <begin position="582"/>
        <end position="605"/>
    </location>
</feature>
<dbReference type="OMA" id="CYNEINI"/>
<dbReference type="InterPro" id="IPR050503">
    <property type="entry name" value="cAMP-dep_PK_reg_su-like"/>
</dbReference>
<feature type="domain" description="Cyclic nucleotide-binding" evidence="3">
    <location>
        <begin position="16"/>
        <end position="78"/>
    </location>
</feature>
<feature type="coiled-coil region" evidence="1">
    <location>
        <begin position="401"/>
        <end position="452"/>
    </location>
</feature>
<dbReference type="PANTHER" id="PTHR11635">
    <property type="entry name" value="CAMP-DEPENDENT PROTEIN KINASE REGULATORY CHAIN"/>
    <property type="match status" value="1"/>
</dbReference>
<dbReference type="PROSITE" id="PS00889">
    <property type="entry name" value="CNMP_BINDING_2"/>
    <property type="match status" value="1"/>
</dbReference>
<gene>
    <name evidence="4" type="ORF">PPERSA_07510</name>
</gene>
<evidence type="ECO:0000313" key="4">
    <source>
        <dbReference type="EMBL" id="KRX07760.1"/>
    </source>
</evidence>
<feature type="compositionally biased region" description="Polar residues" evidence="2">
    <location>
        <begin position="586"/>
        <end position="600"/>
    </location>
</feature>
<proteinExistence type="predicted"/>
<feature type="compositionally biased region" description="Polar residues" evidence="2">
    <location>
        <begin position="887"/>
        <end position="908"/>
    </location>
</feature>
<organism evidence="4 5">
    <name type="scientific">Pseudocohnilembus persalinus</name>
    <name type="common">Ciliate</name>
    <dbReference type="NCBI Taxonomy" id="266149"/>
    <lineage>
        <taxon>Eukaryota</taxon>
        <taxon>Sar</taxon>
        <taxon>Alveolata</taxon>
        <taxon>Ciliophora</taxon>
        <taxon>Intramacronucleata</taxon>
        <taxon>Oligohymenophorea</taxon>
        <taxon>Scuticociliatia</taxon>
        <taxon>Philasterida</taxon>
        <taxon>Pseudocohnilembidae</taxon>
        <taxon>Pseudocohnilembus</taxon>
    </lineage>
</organism>
<dbReference type="InParanoid" id="A0A0V0R0C5"/>
<dbReference type="InterPro" id="IPR000595">
    <property type="entry name" value="cNMP-bd_dom"/>
</dbReference>
<accession>A0A0V0R0C5</accession>
<dbReference type="GO" id="GO:0004862">
    <property type="term" value="F:cAMP-dependent protein kinase inhibitor activity"/>
    <property type="evidence" value="ECO:0007669"/>
    <property type="project" value="TreeGrafter"/>
</dbReference>
<evidence type="ECO:0000256" key="2">
    <source>
        <dbReference type="SAM" id="MobiDB-lite"/>
    </source>
</evidence>
<feature type="region of interest" description="Disordered" evidence="2">
    <location>
        <begin position="883"/>
        <end position="935"/>
    </location>
</feature>
<sequence>MSENEYIQQFKQNYNMVKLYQPGEAFGELALLTKAKRAATMECKTDICLIQMSKQGFDLIVGSYLKFMNNQRIQFLRQFCFFNKVHYNQLSRCIHMLEEVKFIKNNVIFKENEEAQYLYLIKSGQIEISKQIDIEEQNTSIKNQQLVQTQAKDNITKMLKKVKKVKQIGLFYLGINQDFGALEIVENRLTQVQATCCSESATIFRIKKDQFMQFMKQQDKENLEILKQACKQSQEQIEKRIEQVIQGYAKISQFFTQSLYKDEAQKKFMIYQSITDQQRIDSPNYQNRFFTPKINKQSNFNSSRHIYENQENLVQQQNQYILKKGYNKQKKLKTTSSFNITELKGHKKSQDFQSFNYPESDKIRKNLSYIKSSAEQSYSPSRKVKTDVNDYCDNDEFNSIYQNLDQKKSQKNNNQKQIQQNQLNNMDTSIQLQKGKSKFKSYQQQQQQMEEQNKLGSQKEIYQYQDKTNQLSQRFISSKKEKNYKNMDLEKETKIQKFSKKTYQNGIQEQTNTKQDILNYLNKKKENLSLIYEHEALNDLHFQRLLLLQLKNYDIKMNKKEIDQTLEQFNQNQKQEFNQIQQEKNPNYSQDKNSSSNQQLGKPKQQLLARQEYFNSRLPVKIQDNKSNQDLLSSNSIKSSRNLKKITHKKDIERTSIYLENEANKDFNNDKKNFDLNQSYKSQDKSGSEYKSEYSSLNFPQQDKILVKNSTSNFYLQQKQKIIDDRDKYIHNMVNPQDNLYTQNQQEIYKNIENKNDQYFPTLYDKKQSQSLDHLQLVKRMISKRSMSKKQQSDLNQFSFPLEMSLLQNQQQEQNEGYNLNSNLNINKSSSNKQFNYVVQGSYQVDQNQGLKKGKDRNLFQMENSKENYISQQNQLQVNKDTKSDNLNDIQSNNKEGNLSNKKPQSSVQQDQNEKKQKKLQQIQKEQQIQGGNLQKIGNKKIENQNLQQNSPKQQIKKQQLENEKIDNNLQVPFMEQQEKQNIQLIDDSKQNIKQSKTVNLKGIQKHRVCKQSLIPTSQMLVQKCKKKNALASLS</sequence>
<dbReference type="CDD" id="cd00038">
    <property type="entry name" value="CAP_ED"/>
    <property type="match status" value="2"/>
</dbReference>
<dbReference type="GO" id="GO:0030552">
    <property type="term" value="F:cAMP binding"/>
    <property type="evidence" value="ECO:0007669"/>
    <property type="project" value="TreeGrafter"/>
</dbReference>
<feature type="domain" description="Cyclic nucleotide-binding" evidence="3">
    <location>
        <begin position="81"/>
        <end position="215"/>
    </location>
</feature>
<dbReference type="InterPro" id="IPR018488">
    <property type="entry name" value="cNMP-bd_CS"/>
</dbReference>
<dbReference type="OrthoDB" id="417078at2759"/>